<feature type="transmembrane region" description="Helical" evidence="10">
    <location>
        <begin position="203"/>
        <end position="221"/>
    </location>
</feature>
<dbReference type="InterPro" id="IPR036890">
    <property type="entry name" value="HATPase_C_sf"/>
</dbReference>
<accession>A0A4R9K185</accession>
<dbReference type="Pfam" id="PF07695">
    <property type="entry name" value="7TMR-DISM_7TM"/>
    <property type="match status" value="1"/>
</dbReference>
<dbReference type="GO" id="GO:0005524">
    <property type="term" value="F:ATP binding"/>
    <property type="evidence" value="ECO:0007669"/>
    <property type="project" value="UniProtKB-KW"/>
</dbReference>
<evidence type="ECO:0000313" key="13">
    <source>
        <dbReference type="EMBL" id="TGL57865.1"/>
    </source>
</evidence>
<keyword evidence="6" id="KW-0418">Kinase</keyword>
<feature type="signal peptide" evidence="11">
    <location>
        <begin position="1"/>
        <end position="22"/>
    </location>
</feature>
<dbReference type="CDD" id="cd00082">
    <property type="entry name" value="HisKA"/>
    <property type="match status" value="1"/>
</dbReference>
<feature type="coiled-coil region" evidence="9">
    <location>
        <begin position="396"/>
        <end position="423"/>
    </location>
</feature>
<dbReference type="AlphaFoldDB" id="A0A4R9K185"/>
<keyword evidence="11" id="KW-0732">Signal</keyword>
<dbReference type="PRINTS" id="PR00344">
    <property type="entry name" value="BCTRLSENSOR"/>
</dbReference>
<feature type="transmembrane region" description="Helical" evidence="10">
    <location>
        <begin position="293"/>
        <end position="316"/>
    </location>
</feature>
<dbReference type="PROSITE" id="PS50109">
    <property type="entry name" value="HIS_KIN"/>
    <property type="match status" value="1"/>
</dbReference>
<dbReference type="InterPro" id="IPR036097">
    <property type="entry name" value="HisK_dim/P_sf"/>
</dbReference>
<evidence type="ECO:0000256" key="11">
    <source>
        <dbReference type="SAM" id="SignalP"/>
    </source>
</evidence>
<dbReference type="InterPro" id="IPR004358">
    <property type="entry name" value="Sig_transdc_His_kin-like_C"/>
</dbReference>
<proteinExistence type="predicted"/>
<evidence type="ECO:0000259" key="12">
    <source>
        <dbReference type="PROSITE" id="PS50109"/>
    </source>
</evidence>
<keyword evidence="7" id="KW-0067">ATP-binding</keyword>
<organism evidence="13 14">
    <name type="scientific">Leptospira ognonensis</name>
    <dbReference type="NCBI Taxonomy" id="2484945"/>
    <lineage>
        <taxon>Bacteria</taxon>
        <taxon>Pseudomonadati</taxon>
        <taxon>Spirochaetota</taxon>
        <taxon>Spirochaetia</taxon>
        <taxon>Leptospirales</taxon>
        <taxon>Leptospiraceae</taxon>
        <taxon>Leptospira</taxon>
    </lineage>
</organism>
<feature type="transmembrane region" description="Helical" evidence="10">
    <location>
        <begin position="351"/>
        <end position="372"/>
    </location>
</feature>
<dbReference type="GO" id="GO:0000155">
    <property type="term" value="F:phosphorelay sensor kinase activity"/>
    <property type="evidence" value="ECO:0007669"/>
    <property type="project" value="InterPro"/>
</dbReference>
<evidence type="ECO:0000256" key="5">
    <source>
        <dbReference type="ARBA" id="ARBA00022741"/>
    </source>
</evidence>
<keyword evidence="14" id="KW-1185">Reference proteome</keyword>
<dbReference type="SMART" id="SM00387">
    <property type="entry name" value="HATPase_c"/>
    <property type="match status" value="1"/>
</dbReference>
<evidence type="ECO:0000256" key="2">
    <source>
        <dbReference type="ARBA" id="ARBA00012438"/>
    </source>
</evidence>
<dbReference type="EMBL" id="RQGD01000034">
    <property type="protein sequence ID" value="TGL57865.1"/>
    <property type="molecule type" value="Genomic_DNA"/>
</dbReference>
<evidence type="ECO:0000256" key="3">
    <source>
        <dbReference type="ARBA" id="ARBA00022553"/>
    </source>
</evidence>
<keyword evidence="5" id="KW-0547">Nucleotide-binding</keyword>
<keyword evidence="10" id="KW-0472">Membrane</keyword>
<keyword evidence="10" id="KW-0812">Transmembrane</keyword>
<evidence type="ECO:0000256" key="1">
    <source>
        <dbReference type="ARBA" id="ARBA00000085"/>
    </source>
</evidence>
<name>A0A4R9K185_9LEPT</name>
<gene>
    <name evidence="13" type="ORF">EHQ58_10680</name>
</gene>
<evidence type="ECO:0000256" key="4">
    <source>
        <dbReference type="ARBA" id="ARBA00022679"/>
    </source>
</evidence>
<reference evidence="13" key="1">
    <citation type="journal article" date="2019" name="PLoS Negl. Trop. Dis.">
        <title>Revisiting the worldwide diversity of Leptospira species in the environment.</title>
        <authorList>
            <person name="Vincent A.T."/>
            <person name="Schiettekatte O."/>
            <person name="Bourhy P."/>
            <person name="Veyrier F.J."/>
            <person name="Picardeau M."/>
        </authorList>
    </citation>
    <scope>NUCLEOTIDE SEQUENCE [LARGE SCALE GENOMIC DNA]</scope>
    <source>
        <strain evidence="13">201702476</strain>
    </source>
</reference>
<dbReference type="Gene3D" id="1.10.287.130">
    <property type="match status" value="1"/>
</dbReference>
<dbReference type="RefSeq" id="WP_135623883.1">
    <property type="nucleotide sequence ID" value="NZ_RQGD01000034.1"/>
</dbReference>
<evidence type="ECO:0000256" key="7">
    <source>
        <dbReference type="ARBA" id="ARBA00022840"/>
    </source>
</evidence>
<evidence type="ECO:0000313" key="14">
    <source>
        <dbReference type="Proteomes" id="UP000297693"/>
    </source>
</evidence>
<keyword evidence="8" id="KW-0902">Two-component regulatory system</keyword>
<keyword evidence="3" id="KW-0597">Phosphoprotein</keyword>
<feature type="domain" description="Histidine kinase" evidence="12">
    <location>
        <begin position="569"/>
        <end position="738"/>
    </location>
</feature>
<sequence length="738" mass="83696">MLTSIFKLLLLLILTFSCQKHTQNSLLVKDGNIDLSNWDLSSQPRIDLKGDWLFQPGEMILEPNNKTIRISLPESKNWNIYNPPKQGERIGTGVGTYFLSIIPPKNCNTLTLNLHTIFTNLEVYQNRQWIDSYGDIHSSEQKLFRKHKLTTITFQPNSSEPTRLAFIVKNEKHSSGGLKRTPQLGTEQSFNEERNASLTKDSFIIGGLLILGLFQLGSYFTRRRLISSLYFFLFCALMALRMIVSGDRIINMLLPEGMDELIFRIEYFTLYVGPLAGLLYLNSLTRKQFSKYVWYLLLALFAFPIYCSCFGDLYILTYYNDLALYLLFGIIILIFYILIRVFQEKIDGRGLILGSLCLLIALATYDISTTLLNVNQPFLLPYGLLMFVLFQSLFLSQKTTNEINSAEDNLKAAQYQLVQSEKMSSLGIMVAGVAHEINSPLSAIRASAAYLEEKLPSLARKIPEWSQFLHGEGLDFFLYFVDAALQNKTNFSTKEERTLKRNLISKFEAHSISNPEEKADFFIGIGLLDLTEETIKRFQMQNAEIIFVFSEKFVRLLLHGRTIQLASGRAGKIVSSLKAFTHFDPNQAKIEMSLVESMETVITILAGILKKGIDLTTEFEEIPPILCYPDELNQVWTNLIQNAIQAMGGNGTLHIQIGKTTKEEKEYAYVAIQDSGKGIPIEYQSKIFDPFFTTKPIGEGTGLGLHITKQIIEKHNGLIELESIPGKTIFKVLIPYTS</sequence>
<dbReference type="Gene3D" id="3.30.565.10">
    <property type="entry name" value="Histidine kinase-like ATPase, C-terminal domain"/>
    <property type="match status" value="1"/>
</dbReference>
<evidence type="ECO:0000256" key="10">
    <source>
        <dbReference type="SAM" id="Phobius"/>
    </source>
</evidence>
<dbReference type="Proteomes" id="UP000297693">
    <property type="component" value="Unassembled WGS sequence"/>
</dbReference>
<dbReference type="InterPro" id="IPR003661">
    <property type="entry name" value="HisK_dim/P_dom"/>
</dbReference>
<feature type="transmembrane region" description="Helical" evidence="10">
    <location>
        <begin position="322"/>
        <end position="339"/>
    </location>
</feature>
<dbReference type="InterPro" id="IPR005467">
    <property type="entry name" value="His_kinase_dom"/>
</dbReference>
<comment type="caution">
    <text evidence="13">The sequence shown here is derived from an EMBL/GenBank/DDBJ whole genome shotgun (WGS) entry which is preliminary data.</text>
</comment>
<evidence type="ECO:0000256" key="9">
    <source>
        <dbReference type="SAM" id="Coils"/>
    </source>
</evidence>
<evidence type="ECO:0000256" key="6">
    <source>
        <dbReference type="ARBA" id="ARBA00022777"/>
    </source>
</evidence>
<dbReference type="SUPFAM" id="SSF47384">
    <property type="entry name" value="Homodimeric domain of signal transducing histidine kinase"/>
    <property type="match status" value="1"/>
</dbReference>
<feature type="transmembrane region" description="Helical" evidence="10">
    <location>
        <begin position="228"/>
        <end position="250"/>
    </location>
</feature>
<dbReference type="PANTHER" id="PTHR43065:SF10">
    <property type="entry name" value="PEROXIDE STRESS-ACTIVATED HISTIDINE KINASE MAK3"/>
    <property type="match status" value="1"/>
</dbReference>
<dbReference type="PROSITE" id="PS51257">
    <property type="entry name" value="PROKAR_LIPOPROTEIN"/>
    <property type="match status" value="1"/>
</dbReference>
<comment type="catalytic activity">
    <reaction evidence="1">
        <text>ATP + protein L-histidine = ADP + protein N-phospho-L-histidine.</text>
        <dbReference type="EC" id="2.7.13.3"/>
    </reaction>
</comment>
<protein>
    <recommendedName>
        <fullName evidence="2">histidine kinase</fullName>
        <ecNumber evidence="2">2.7.13.3</ecNumber>
    </recommendedName>
</protein>
<dbReference type="SUPFAM" id="SSF55874">
    <property type="entry name" value="ATPase domain of HSP90 chaperone/DNA topoisomerase II/histidine kinase"/>
    <property type="match status" value="1"/>
</dbReference>
<dbReference type="OrthoDB" id="9813151at2"/>
<dbReference type="InterPro" id="IPR003594">
    <property type="entry name" value="HATPase_dom"/>
</dbReference>
<dbReference type="PANTHER" id="PTHR43065">
    <property type="entry name" value="SENSOR HISTIDINE KINASE"/>
    <property type="match status" value="1"/>
</dbReference>
<dbReference type="Pfam" id="PF02518">
    <property type="entry name" value="HATPase_c"/>
    <property type="match status" value="1"/>
</dbReference>
<keyword evidence="4" id="KW-0808">Transferase</keyword>
<keyword evidence="10" id="KW-1133">Transmembrane helix</keyword>
<dbReference type="EC" id="2.7.13.3" evidence="2"/>
<feature type="transmembrane region" description="Helical" evidence="10">
    <location>
        <begin position="262"/>
        <end position="281"/>
    </location>
</feature>
<feature type="transmembrane region" description="Helical" evidence="10">
    <location>
        <begin position="378"/>
        <end position="395"/>
    </location>
</feature>
<feature type="chain" id="PRO_5020945622" description="histidine kinase" evidence="11">
    <location>
        <begin position="23"/>
        <end position="738"/>
    </location>
</feature>
<evidence type="ECO:0000256" key="8">
    <source>
        <dbReference type="ARBA" id="ARBA00023012"/>
    </source>
</evidence>
<keyword evidence="9" id="KW-0175">Coiled coil</keyword>
<dbReference type="InterPro" id="IPR011623">
    <property type="entry name" value="7TMR_DISM_rcpt_extracell_dom1"/>
</dbReference>